<organism evidence="3 4">
    <name type="scientific">Hippea maritima (strain ATCC 700847 / DSM 10411 / MH2)</name>
    <dbReference type="NCBI Taxonomy" id="760142"/>
    <lineage>
        <taxon>Bacteria</taxon>
        <taxon>Pseudomonadati</taxon>
        <taxon>Campylobacterota</taxon>
        <taxon>Desulfurellia</taxon>
        <taxon>Desulfurellales</taxon>
        <taxon>Hippeaceae</taxon>
        <taxon>Hippea</taxon>
    </lineage>
</organism>
<dbReference type="InterPro" id="IPR012336">
    <property type="entry name" value="Thioredoxin-like_fold"/>
</dbReference>
<reference evidence="3 4" key="1">
    <citation type="journal article" date="2011" name="Stand. Genomic Sci.">
        <title>Complete genome sequence of the thermophilic sulfur-reducer Hippea maritima type strain (MH(2)).</title>
        <authorList>
            <person name="Huntemann M."/>
            <person name="Lu M."/>
            <person name="Nolan M."/>
            <person name="Lapidus A."/>
            <person name="Lucas S."/>
            <person name="Hammon N."/>
            <person name="Deshpande S."/>
            <person name="Cheng J.F."/>
            <person name="Tapia R."/>
            <person name="Han C."/>
            <person name="Goodwin L."/>
            <person name="Pitluck S."/>
            <person name="Liolios K."/>
            <person name="Pagani I."/>
            <person name="Ivanova N."/>
            <person name="Ovchinikova G."/>
            <person name="Pati A."/>
            <person name="Chen A."/>
            <person name="Palaniappan K."/>
            <person name="Land M."/>
            <person name="Hauser L."/>
            <person name="Jeffries C.D."/>
            <person name="Detter J.C."/>
            <person name="Brambilla E.M."/>
            <person name="Rohde M."/>
            <person name="Spring S."/>
            <person name="Goker M."/>
            <person name="Woyke T."/>
            <person name="Bristow J."/>
            <person name="Eisen J.A."/>
            <person name="Markowitz V."/>
            <person name="Hugenholtz P."/>
            <person name="Kyrpides N.C."/>
            <person name="Klenk H.P."/>
            <person name="Mavromatis K."/>
        </authorList>
    </citation>
    <scope>NUCLEOTIDE SEQUENCE [LARGE SCALE GENOMIC DNA]</scope>
    <source>
        <strain evidence="4">ATCC 700847 / DSM 10411 / MH2</strain>
    </source>
</reference>
<sequence>MRKAVRNAALATAIVVAATAVYGSPNAFAQNKIPSVCKGINLNEHVPMPPYRIMSVRDVHGLCEMILDIKGELVPVYATKDFIVAGDMFSHRKQITERQIWKVRSNLLKNKFKTYKKDLENLVVAEFNPKAKKYVYFFVDPLCPYCEKAKSELTKLAQKHNFGIKLVFFPVHGKPAVDDIKGFICSHKTFKDYLNDNYEGDTNCDKAKNYIDKSIDIGRSLGVQGTPTIITDNGDYILGYQPKVILKDLGR</sequence>
<reference evidence="4" key="2">
    <citation type="submission" date="2011-03" db="EMBL/GenBank/DDBJ databases">
        <title>The complete genome of Hippea maritima DSM 10411.</title>
        <authorList>
            <consortium name="US DOE Joint Genome Institute (JGI-PGF)"/>
            <person name="Lucas S."/>
            <person name="Copeland A."/>
            <person name="Lapidus A."/>
            <person name="Bruce D."/>
            <person name="Goodwin L."/>
            <person name="Pitluck S."/>
            <person name="Peters L."/>
            <person name="Kyrpides N."/>
            <person name="Mavromatis K."/>
            <person name="Pagani I."/>
            <person name="Ivanova N."/>
            <person name="Mikhailova N."/>
            <person name="Lu M."/>
            <person name="Detter J.C."/>
            <person name="Tapia R."/>
            <person name="Han C."/>
            <person name="Land M."/>
            <person name="Hauser L."/>
            <person name="Markowitz V."/>
            <person name="Cheng J.-F."/>
            <person name="Hugenholtz P."/>
            <person name="Woyke T."/>
            <person name="Wu D."/>
            <person name="Spring S."/>
            <person name="Schroeder M."/>
            <person name="Brambilla E."/>
            <person name="Klenk H.-P."/>
            <person name="Eisen J.A."/>
        </authorList>
    </citation>
    <scope>NUCLEOTIDE SEQUENCE [LARGE SCALE GENOMIC DNA]</scope>
    <source>
        <strain evidence="4">ATCC 700847 / DSM 10411 / MH2</strain>
    </source>
</reference>
<dbReference type="InterPro" id="IPR051470">
    <property type="entry name" value="Thiol:disulfide_interchange"/>
</dbReference>
<dbReference type="RefSeq" id="WP_013681652.1">
    <property type="nucleotide sequence ID" value="NC_015318.1"/>
</dbReference>
<gene>
    <name evidence="3" type="ordered locus">Hipma_0641</name>
</gene>
<evidence type="ECO:0000313" key="4">
    <source>
        <dbReference type="Proteomes" id="UP000008139"/>
    </source>
</evidence>
<keyword evidence="1" id="KW-0732">Signal</keyword>
<dbReference type="OrthoDB" id="9800545at2"/>
<dbReference type="EMBL" id="CP002606">
    <property type="protein sequence ID" value="AEA33611.1"/>
    <property type="molecule type" value="Genomic_DNA"/>
</dbReference>
<dbReference type="Gene3D" id="3.40.30.10">
    <property type="entry name" value="Glutaredoxin"/>
    <property type="match status" value="1"/>
</dbReference>
<dbReference type="PANTHER" id="PTHR35272:SF3">
    <property type="entry name" value="THIOL:DISULFIDE INTERCHANGE PROTEIN DSBC"/>
    <property type="match status" value="1"/>
</dbReference>
<evidence type="ECO:0000256" key="1">
    <source>
        <dbReference type="SAM" id="SignalP"/>
    </source>
</evidence>
<accession>F2LV27</accession>
<feature type="domain" description="Thioredoxin-like fold" evidence="2">
    <location>
        <begin position="130"/>
        <end position="245"/>
    </location>
</feature>
<dbReference type="HOGENOM" id="CLU_1118965_0_0_7"/>
<feature type="signal peptide" evidence="1">
    <location>
        <begin position="1"/>
        <end position="29"/>
    </location>
</feature>
<dbReference type="AlphaFoldDB" id="F2LV27"/>
<dbReference type="SUPFAM" id="SSF52833">
    <property type="entry name" value="Thioredoxin-like"/>
    <property type="match status" value="1"/>
</dbReference>
<evidence type="ECO:0000259" key="2">
    <source>
        <dbReference type="Pfam" id="PF13098"/>
    </source>
</evidence>
<dbReference type="FunCoup" id="F2LV27">
    <property type="interactions" value="55"/>
</dbReference>
<name>F2LV27_HIPMA</name>
<protein>
    <submittedName>
        <fullName evidence="3">Thiol:disulfide interchange protein, DsbC</fullName>
    </submittedName>
</protein>
<dbReference type="InParanoid" id="F2LV27"/>
<dbReference type="Proteomes" id="UP000008139">
    <property type="component" value="Chromosome"/>
</dbReference>
<dbReference type="STRING" id="760142.Hipma_0641"/>
<dbReference type="PANTHER" id="PTHR35272">
    <property type="entry name" value="THIOL:DISULFIDE INTERCHANGE PROTEIN DSBC-RELATED"/>
    <property type="match status" value="1"/>
</dbReference>
<feature type="chain" id="PRO_5003281470" evidence="1">
    <location>
        <begin position="30"/>
        <end position="251"/>
    </location>
</feature>
<keyword evidence="4" id="KW-1185">Reference proteome</keyword>
<dbReference type="KEGG" id="hmr:Hipma_0641"/>
<evidence type="ECO:0000313" key="3">
    <source>
        <dbReference type="EMBL" id="AEA33611.1"/>
    </source>
</evidence>
<dbReference type="InterPro" id="IPR036249">
    <property type="entry name" value="Thioredoxin-like_sf"/>
</dbReference>
<dbReference type="eggNOG" id="COG1651">
    <property type="taxonomic scope" value="Bacteria"/>
</dbReference>
<proteinExistence type="predicted"/>
<dbReference type="Pfam" id="PF13098">
    <property type="entry name" value="Thioredoxin_2"/>
    <property type="match status" value="1"/>
</dbReference>